<evidence type="ECO:0000313" key="1">
    <source>
        <dbReference type="EMBL" id="SFJ95356.1"/>
    </source>
</evidence>
<dbReference type="RefSeq" id="WP_093516372.1">
    <property type="nucleotide sequence ID" value="NZ_FOSK01000001.1"/>
</dbReference>
<keyword evidence="2" id="KW-1185">Reference proteome</keyword>
<proteinExistence type="predicted"/>
<dbReference type="Proteomes" id="UP000199598">
    <property type="component" value="Unassembled WGS sequence"/>
</dbReference>
<protein>
    <submittedName>
        <fullName evidence="1">Uncharacterized protein</fullName>
    </submittedName>
</protein>
<organism evidence="1 2">
    <name type="scientific">Pseudovibrio ascidiaceicola</name>
    <dbReference type="NCBI Taxonomy" id="285279"/>
    <lineage>
        <taxon>Bacteria</taxon>
        <taxon>Pseudomonadati</taxon>
        <taxon>Pseudomonadota</taxon>
        <taxon>Alphaproteobacteria</taxon>
        <taxon>Hyphomicrobiales</taxon>
        <taxon>Stappiaceae</taxon>
        <taxon>Pseudovibrio</taxon>
    </lineage>
</organism>
<sequence length="71" mass="8252">MATIAMSMALALCFTSIALLFLAVKNRWAARSRVLKRKAPIKGEFSLHPLNLINEEEERIEKRRLKRRDDL</sequence>
<comment type="caution">
    <text evidence="1">The sequence shown here is derived from an EMBL/GenBank/DDBJ whole genome shotgun (WGS) entry which is preliminary data.</text>
</comment>
<gene>
    <name evidence="1" type="ORF">SAMN04488518_101426</name>
</gene>
<dbReference type="EMBL" id="FOSK01000001">
    <property type="protein sequence ID" value="SFJ95356.1"/>
    <property type="molecule type" value="Genomic_DNA"/>
</dbReference>
<evidence type="ECO:0000313" key="2">
    <source>
        <dbReference type="Proteomes" id="UP000199598"/>
    </source>
</evidence>
<name>A0A1I3VLZ9_9HYPH</name>
<accession>A0A1I3VLZ9</accession>
<reference evidence="1 2" key="1">
    <citation type="submission" date="2016-10" db="EMBL/GenBank/DDBJ databases">
        <authorList>
            <person name="Varghese N."/>
            <person name="Submissions S."/>
        </authorList>
    </citation>
    <scope>NUCLEOTIDE SEQUENCE [LARGE SCALE GENOMIC DNA]</scope>
    <source>
        <strain evidence="1 2">DSM 16392</strain>
    </source>
</reference>